<name>W9QVB5_9ROSA</name>
<reference evidence="2" key="1">
    <citation type="submission" date="2013-01" db="EMBL/GenBank/DDBJ databases">
        <title>Draft Genome Sequence of a Mulberry Tree, Morus notabilis C.K. Schneid.</title>
        <authorList>
            <person name="He N."/>
            <person name="Zhao S."/>
        </authorList>
    </citation>
    <scope>NUCLEOTIDE SEQUENCE</scope>
</reference>
<dbReference type="AlphaFoldDB" id="W9QVB5"/>
<accession>W9QVB5</accession>
<protein>
    <submittedName>
        <fullName evidence="1">Uncharacterized protein</fullName>
    </submittedName>
</protein>
<proteinExistence type="predicted"/>
<organism evidence="1 2">
    <name type="scientific">Morus notabilis</name>
    <dbReference type="NCBI Taxonomy" id="981085"/>
    <lineage>
        <taxon>Eukaryota</taxon>
        <taxon>Viridiplantae</taxon>
        <taxon>Streptophyta</taxon>
        <taxon>Embryophyta</taxon>
        <taxon>Tracheophyta</taxon>
        <taxon>Spermatophyta</taxon>
        <taxon>Magnoliopsida</taxon>
        <taxon>eudicotyledons</taxon>
        <taxon>Gunneridae</taxon>
        <taxon>Pentapetalae</taxon>
        <taxon>rosids</taxon>
        <taxon>fabids</taxon>
        <taxon>Rosales</taxon>
        <taxon>Moraceae</taxon>
        <taxon>Moreae</taxon>
        <taxon>Morus</taxon>
    </lineage>
</organism>
<dbReference type="Proteomes" id="UP000030645">
    <property type="component" value="Unassembled WGS sequence"/>
</dbReference>
<keyword evidence="2" id="KW-1185">Reference proteome</keyword>
<evidence type="ECO:0000313" key="2">
    <source>
        <dbReference type="Proteomes" id="UP000030645"/>
    </source>
</evidence>
<dbReference type="EMBL" id="KE343843">
    <property type="protein sequence ID" value="EXB43794.1"/>
    <property type="molecule type" value="Genomic_DNA"/>
</dbReference>
<gene>
    <name evidence="1" type="ORF">L484_005255</name>
</gene>
<sequence length="293" mass="30929">MAEGGVSSRAHAFGGRHSAVCGGDGGRDGGVGGVTTIVVTPLVSTESLAGRKSLVADGARVRLTSTVGDCAGGGGGGGCRRGGRRGLILAATAAFSMAGLVSAESLVRGEGFVADRALVAQLCGRFLRQWRSGKNRLLTAVCAAPSEHDEAESEVLFLCGRVVEAWTLGALPLRPRLVEVLEAGGVLEAERRRRCGSMKLKKKDRGQKDGFISQTYKVVKFLKLNKKRGPIQALANSNRRLSTKLLVKEITLPGVYNAKVEKHPGNNTIITCRLICYLPFVGGPFAQYIIAVQ</sequence>
<evidence type="ECO:0000313" key="1">
    <source>
        <dbReference type="EMBL" id="EXB43794.1"/>
    </source>
</evidence>